<evidence type="ECO:0000313" key="2">
    <source>
        <dbReference type="EMBL" id="KJV67639.1"/>
    </source>
</evidence>
<dbReference type="Proteomes" id="UP000033385">
    <property type="component" value="Unassembled WGS sequence"/>
</dbReference>
<comment type="caution">
    <text evidence="2">The sequence shown here is derived from an EMBL/GenBank/DDBJ whole genome shotgun (WGS) entry which is preliminary data.</text>
</comment>
<dbReference type="PATRIC" id="fig|1359153.3.peg.582"/>
<organism evidence="2 3">
    <name type="scientific">Anaplasma phagocytophilum str. ApNP</name>
    <dbReference type="NCBI Taxonomy" id="1359153"/>
    <lineage>
        <taxon>Bacteria</taxon>
        <taxon>Pseudomonadati</taxon>
        <taxon>Pseudomonadota</taxon>
        <taxon>Alphaproteobacteria</taxon>
        <taxon>Rickettsiales</taxon>
        <taxon>Anaplasmataceae</taxon>
        <taxon>Anaplasma</taxon>
        <taxon>phagocytophilum group</taxon>
    </lineage>
</organism>
<feature type="region of interest" description="Disordered" evidence="1">
    <location>
        <begin position="1"/>
        <end position="46"/>
    </location>
</feature>
<sequence>MLEDGSKNWPTSREDTRNTHTRSETNDNAKAVADDLTKKLTPEEKP</sequence>
<dbReference type="AlphaFoldDB" id="A0A0F3NL85"/>
<dbReference type="EMBL" id="LANW01000001">
    <property type="protein sequence ID" value="KJV67639.1"/>
    <property type="molecule type" value="Genomic_DNA"/>
</dbReference>
<evidence type="ECO:0000313" key="3">
    <source>
        <dbReference type="Proteomes" id="UP000033385"/>
    </source>
</evidence>
<name>A0A0F3NL85_ANAPH</name>
<proteinExistence type="predicted"/>
<accession>A0A0F3NL85</accession>
<protein>
    <submittedName>
        <fullName evidence="2">Putative p44-85 outer membrane protein</fullName>
    </submittedName>
</protein>
<gene>
    <name evidence="2" type="ORF">APHNP_0566</name>
</gene>
<reference evidence="2 3" key="1">
    <citation type="submission" date="2015-01" db="EMBL/GenBank/DDBJ databases">
        <title>Genome Sequencing of Rickettsiales.</title>
        <authorList>
            <person name="Daugherty S.C."/>
            <person name="Su Q."/>
            <person name="Abolude K."/>
            <person name="Beier-Sexton M."/>
            <person name="Carlyon J.A."/>
            <person name="Carter R."/>
            <person name="Day N.P."/>
            <person name="Dumler S.J."/>
            <person name="Dyachenko V."/>
            <person name="Godinez A."/>
            <person name="Kurtti T.J."/>
            <person name="Lichay M."/>
            <person name="Mullins K.E."/>
            <person name="Ott S."/>
            <person name="Pappas-Brown V."/>
            <person name="Paris D.H."/>
            <person name="Patel P."/>
            <person name="Richards A.L."/>
            <person name="Sadzewicz L."/>
            <person name="Sears K."/>
            <person name="Seidman D."/>
            <person name="Sengamalay N."/>
            <person name="Stenos J."/>
            <person name="Tallon L.J."/>
            <person name="Vincent G."/>
            <person name="Fraser C.M."/>
            <person name="Munderloh U."/>
            <person name="Dunning-Hotopp J.C."/>
        </authorList>
    </citation>
    <scope>NUCLEOTIDE SEQUENCE [LARGE SCALE GENOMIC DNA]</scope>
    <source>
        <strain evidence="2 3">ApNP</strain>
    </source>
</reference>
<evidence type="ECO:0000256" key="1">
    <source>
        <dbReference type="SAM" id="MobiDB-lite"/>
    </source>
</evidence>